<dbReference type="RefSeq" id="XP_053025004.1">
    <property type="nucleotide sequence ID" value="XM_053161015.1"/>
</dbReference>
<evidence type="ECO:0000256" key="1">
    <source>
        <dbReference type="SAM" id="MobiDB-lite"/>
    </source>
</evidence>
<accession>A0ABY7CVZ7</accession>
<name>A0ABY7CVZ7_9BASI</name>
<dbReference type="GeneID" id="77801910"/>
<gene>
    <name evidence="2" type="ORF">PtA15_11A137</name>
</gene>
<evidence type="ECO:0000313" key="2">
    <source>
        <dbReference type="EMBL" id="WAQ89449.1"/>
    </source>
</evidence>
<protein>
    <submittedName>
        <fullName evidence="2">Uncharacterized protein</fullName>
    </submittedName>
</protein>
<reference evidence="2" key="1">
    <citation type="submission" date="2022-10" db="EMBL/GenBank/DDBJ databases">
        <title>Puccinia triticina Genome sequencing and assembly.</title>
        <authorList>
            <person name="Li C."/>
        </authorList>
    </citation>
    <scope>NUCLEOTIDE SEQUENCE</scope>
    <source>
        <strain evidence="2">Pt15</strain>
    </source>
</reference>
<organism evidence="2 3">
    <name type="scientific">Puccinia triticina</name>
    <dbReference type="NCBI Taxonomy" id="208348"/>
    <lineage>
        <taxon>Eukaryota</taxon>
        <taxon>Fungi</taxon>
        <taxon>Dikarya</taxon>
        <taxon>Basidiomycota</taxon>
        <taxon>Pucciniomycotina</taxon>
        <taxon>Pucciniomycetes</taxon>
        <taxon>Pucciniales</taxon>
        <taxon>Pucciniaceae</taxon>
        <taxon>Puccinia</taxon>
    </lineage>
</organism>
<evidence type="ECO:0000313" key="3">
    <source>
        <dbReference type="Proteomes" id="UP001164743"/>
    </source>
</evidence>
<proteinExistence type="predicted"/>
<dbReference type="Proteomes" id="UP001164743">
    <property type="component" value="Chromosome 11A"/>
</dbReference>
<dbReference type="EMBL" id="CP110431">
    <property type="protein sequence ID" value="WAQ89449.1"/>
    <property type="molecule type" value="Genomic_DNA"/>
</dbReference>
<sequence>MAGETQELLVQASPRRMPAFYDFKPRHITLLGYKMNNGLEPGLVEHHDMFLLFFPRLLLINGGVGDLRVGGRAASRLSDPASSACVPRKIADTTGPVMIQEPHPLRSPSPHIVAPPTSDPSDRTSVDPIPNSVRRCARHCARRLESRRAL</sequence>
<keyword evidence="3" id="KW-1185">Reference proteome</keyword>
<feature type="region of interest" description="Disordered" evidence="1">
    <location>
        <begin position="98"/>
        <end position="130"/>
    </location>
</feature>